<dbReference type="InterPro" id="IPR013901">
    <property type="entry name" value="Anthrone_oxy"/>
</dbReference>
<dbReference type="RefSeq" id="WP_399645337.1">
    <property type="nucleotide sequence ID" value="NZ_JBITYG010000002.1"/>
</dbReference>
<accession>A0ABW8C4E7</accession>
<comment type="caution">
    <text evidence="2">The sequence shown here is derived from an EMBL/GenBank/DDBJ whole genome shotgun (WGS) entry which is preliminary data.</text>
</comment>
<name>A0ABW8C4E7_9ACTN</name>
<protein>
    <submittedName>
        <fullName evidence="2">DUF1772 domain-containing protein</fullName>
    </submittedName>
</protein>
<keyword evidence="1" id="KW-0472">Membrane</keyword>
<feature type="transmembrane region" description="Helical" evidence="1">
    <location>
        <begin position="6"/>
        <end position="32"/>
    </location>
</feature>
<reference evidence="2 3" key="1">
    <citation type="submission" date="2024-10" db="EMBL/GenBank/DDBJ databases">
        <title>The Natural Products Discovery Center: Release of the First 8490 Sequenced Strains for Exploring Actinobacteria Biosynthetic Diversity.</title>
        <authorList>
            <person name="Kalkreuter E."/>
            <person name="Kautsar S.A."/>
            <person name="Yang D."/>
            <person name="Bader C.D."/>
            <person name="Teijaro C.N."/>
            <person name="Fluegel L."/>
            <person name="Davis C.M."/>
            <person name="Simpson J.R."/>
            <person name="Lauterbach L."/>
            <person name="Steele A.D."/>
            <person name="Gui C."/>
            <person name="Meng S."/>
            <person name="Li G."/>
            <person name="Viehrig K."/>
            <person name="Ye F."/>
            <person name="Su P."/>
            <person name="Kiefer A.F."/>
            <person name="Nichols A."/>
            <person name="Cepeda A.J."/>
            <person name="Yan W."/>
            <person name="Fan B."/>
            <person name="Jiang Y."/>
            <person name="Adhikari A."/>
            <person name="Zheng C.-J."/>
            <person name="Schuster L."/>
            <person name="Cowan T.M."/>
            <person name="Smanski M.J."/>
            <person name="Chevrette M.G."/>
            <person name="De Carvalho L.P.S."/>
            <person name="Shen B."/>
        </authorList>
    </citation>
    <scope>NUCLEOTIDE SEQUENCE [LARGE SCALE GENOMIC DNA]</scope>
    <source>
        <strain evidence="2 3">NPDC053399</strain>
    </source>
</reference>
<keyword evidence="1" id="KW-0812">Transmembrane</keyword>
<organism evidence="2 3">
    <name type="scientific">Streptomyces fildesensis</name>
    <dbReference type="NCBI Taxonomy" id="375757"/>
    <lineage>
        <taxon>Bacteria</taxon>
        <taxon>Bacillati</taxon>
        <taxon>Actinomycetota</taxon>
        <taxon>Actinomycetes</taxon>
        <taxon>Kitasatosporales</taxon>
        <taxon>Streptomycetaceae</taxon>
        <taxon>Streptomyces</taxon>
    </lineage>
</organism>
<evidence type="ECO:0000256" key="1">
    <source>
        <dbReference type="SAM" id="Phobius"/>
    </source>
</evidence>
<evidence type="ECO:0000313" key="3">
    <source>
        <dbReference type="Proteomes" id="UP001614394"/>
    </source>
</evidence>
<dbReference type="Pfam" id="PF08592">
    <property type="entry name" value="Anthrone_oxy"/>
    <property type="match status" value="1"/>
</dbReference>
<dbReference type="Proteomes" id="UP001614394">
    <property type="component" value="Unassembled WGS sequence"/>
</dbReference>
<feature type="transmembrane region" description="Helical" evidence="1">
    <location>
        <begin position="144"/>
        <end position="164"/>
    </location>
</feature>
<dbReference type="EMBL" id="JBITYG010000002">
    <property type="protein sequence ID" value="MFI9100301.1"/>
    <property type="molecule type" value="Genomic_DNA"/>
</dbReference>
<keyword evidence="3" id="KW-1185">Reference proteome</keyword>
<keyword evidence="1" id="KW-1133">Transmembrane helix</keyword>
<feature type="transmembrane region" description="Helical" evidence="1">
    <location>
        <begin position="86"/>
        <end position="106"/>
    </location>
</feature>
<feature type="transmembrane region" description="Helical" evidence="1">
    <location>
        <begin position="53"/>
        <end position="74"/>
    </location>
</feature>
<gene>
    <name evidence="2" type="ORF">ACIGXA_07230</name>
</gene>
<evidence type="ECO:0000313" key="2">
    <source>
        <dbReference type="EMBL" id="MFI9100301.1"/>
    </source>
</evidence>
<sequence length="169" mass="17761">MDEFRTVALVAATIATGLIAGLYYGFACAVMPGLRRTDDRTFVDAMRWINVRILNGWFALGFGGSLVLTVLAGALHLPGDAPDGPLPWIGAATGLYVLTLVSTFAVNIPLNDELAAAGDPASAGASALAAVRERFETRWVRWNAVRAVAATGALGCLVWALVLYGRATP</sequence>
<proteinExistence type="predicted"/>